<protein>
    <submittedName>
        <fullName evidence="2">Uncharacterized protein</fullName>
    </submittedName>
</protein>
<reference evidence="2" key="1">
    <citation type="submission" date="2021-02" db="EMBL/GenBank/DDBJ databases">
        <authorList>
            <person name="Nowell W R."/>
        </authorList>
    </citation>
    <scope>NUCLEOTIDE SEQUENCE</scope>
</reference>
<feature type="transmembrane region" description="Helical" evidence="1">
    <location>
        <begin position="6"/>
        <end position="25"/>
    </location>
</feature>
<evidence type="ECO:0000313" key="3">
    <source>
        <dbReference type="Proteomes" id="UP000663882"/>
    </source>
</evidence>
<keyword evidence="1" id="KW-0472">Membrane</keyword>
<dbReference type="AlphaFoldDB" id="A0A814S4C9"/>
<accession>A0A814S4C9</accession>
<dbReference type="Proteomes" id="UP000663882">
    <property type="component" value="Unassembled WGS sequence"/>
</dbReference>
<keyword evidence="1" id="KW-1133">Transmembrane helix</keyword>
<keyword evidence="1" id="KW-0812">Transmembrane</keyword>
<evidence type="ECO:0000313" key="2">
    <source>
        <dbReference type="EMBL" id="CAF1143008.1"/>
    </source>
</evidence>
<organism evidence="2 3">
    <name type="scientific">Rotaria sordida</name>
    <dbReference type="NCBI Taxonomy" id="392033"/>
    <lineage>
        <taxon>Eukaryota</taxon>
        <taxon>Metazoa</taxon>
        <taxon>Spiralia</taxon>
        <taxon>Gnathifera</taxon>
        <taxon>Rotifera</taxon>
        <taxon>Eurotatoria</taxon>
        <taxon>Bdelloidea</taxon>
        <taxon>Philodinida</taxon>
        <taxon>Philodinidae</taxon>
        <taxon>Rotaria</taxon>
    </lineage>
</organism>
<dbReference type="OrthoDB" id="10015379at2759"/>
<dbReference type="EMBL" id="CAJNOO010001371">
    <property type="protein sequence ID" value="CAF1143008.1"/>
    <property type="molecule type" value="Genomic_DNA"/>
</dbReference>
<comment type="caution">
    <text evidence="2">The sequence shown here is derived from an EMBL/GenBank/DDBJ whole genome shotgun (WGS) entry which is preliminary data.</text>
</comment>
<name>A0A814S4C9_9BILA</name>
<sequence>MKYLTIYFLLIIISCLFILQTNAVFSKDSKKKDSKGQCNLYKGRCGGALSNTCCKTPLKCAKQTEICGKDKLCCVTEADIQRHKQATGAWLKNRNEIKGVSNSLLRLLCFSIPEAHDEMIEKLEKMIDRENFRFDFIIKHVMDKIYLQWK</sequence>
<gene>
    <name evidence="2" type="ORF">RFH988_LOCUS21489</name>
</gene>
<evidence type="ECO:0000256" key="1">
    <source>
        <dbReference type="SAM" id="Phobius"/>
    </source>
</evidence>
<dbReference type="PROSITE" id="PS51257">
    <property type="entry name" value="PROKAR_LIPOPROTEIN"/>
    <property type="match status" value="1"/>
</dbReference>
<proteinExistence type="predicted"/>